<dbReference type="PANTHER" id="PTHR23239:SF349">
    <property type="entry name" value="KERATIN, TYPE I CYTOSKELETAL 18"/>
    <property type="match status" value="1"/>
</dbReference>
<comment type="caution">
    <text evidence="8">The sequence shown here is derived from an EMBL/GenBank/DDBJ whole genome shotgun (WGS) entry which is preliminary data.</text>
</comment>
<comment type="similarity">
    <text evidence="5">Belongs to the intermediate filament family.</text>
</comment>
<evidence type="ECO:0000313" key="8">
    <source>
        <dbReference type="EMBL" id="KAK2108681.1"/>
    </source>
</evidence>
<dbReference type="Proteomes" id="UP001266305">
    <property type="component" value="Unassembled WGS sequence"/>
</dbReference>
<accession>A0ABQ9VHM4</accession>
<reference evidence="8 9" key="1">
    <citation type="submission" date="2023-05" db="EMBL/GenBank/DDBJ databases">
        <title>B98-5 Cell Line De Novo Hybrid Assembly: An Optical Mapping Approach.</title>
        <authorList>
            <person name="Kananen K."/>
            <person name="Auerbach J.A."/>
            <person name="Kautto E."/>
            <person name="Blachly J.S."/>
        </authorList>
    </citation>
    <scope>NUCLEOTIDE SEQUENCE [LARGE SCALE GENOMIC DNA]</scope>
    <source>
        <strain evidence="8">B95-8</strain>
        <tissue evidence="8">Cell line</tissue>
    </source>
</reference>
<dbReference type="PRINTS" id="PR01248">
    <property type="entry name" value="TYPE1KERATIN"/>
</dbReference>
<evidence type="ECO:0000256" key="3">
    <source>
        <dbReference type="ARBA" id="ARBA00022754"/>
    </source>
</evidence>
<dbReference type="PROSITE" id="PS00226">
    <property type="entry name" value="IF_ROD_1"/>
    <property type="match status" value="1"/>
</dbReference>
<dbReference type="InterPro" id="IPR002957">
    <property type="entry name" value="Keratin_I"/>
</dbReference>
<dbReference type="EMBL" id="JASSZA010000006">
    <property type="protein sequence ID" value="KAK2108681.1"/>
    <property type="molecule type" value="Genomic_DNA"/>
</dbReference>
<sequence>MMLTELRRTVQFLKIDLDSMRNMKTNLENSLREVEACYALQMEQLNGILLHQEPELTQTRTEGQHQDQECQTLLNTKVKLEAEIATYHCLLEDSEDFNLGDALGSSNSMQTIQKSTTCQIVDGKVVSESNNTKVLRH</sequence>
<protein>
    <submittedName>
        <fullName evidence="8">Keratin, type I cytoskeletal 18</fullName>
    </submittedName>
</protein>
<name>A0ABQ9VHM4_SAGOE</name>
<dbReference type="InterPro" id="IPR039008">
    <property type="entry name" value="IF_rod_dom"/>
</dbReference>
<evidence type="ECO:0000256" key="1">
    <source>
        <dbReference type="ARBA" id="ARBA00022553"/>
    </source>
</evidence>
<keyword evidence="2" id="KW-0416">Keratin</keyword>
<proteinExistence type="inferred from homology"/>
<keyword evidence="9" id="KW-1185">Reference proteome</keyword>
<keyword evidence="3 5" id="KW-0403">Intermediate filament</keyword>
<keyword evidence="4 6" id="KW-0175">Coiled coil</keyword>
<evidence type="ECO:0000259" key="7">
    <source>
        <dbReference type="PROSITE" id="PS51842"/>
    </source>
</evidence>
<dbReference type="PROSITE" id="PS51842">
    <property type="entry name" value="IF_ROD_2"/>
    <property type="match status" value="1"/>
</dbReference>
<dbReference type="PANTHER" id="PTHR23239">
    <property type="entry name" value="INTERMEDIATE FILAMENT"/>
    <property type="match status" value="1"/>
</dbReference>
<organism evidence="8 9">
    <name type="scientific">Saguinus oedipus</name>
    <name type="common">Cotton-top tamarin</name>
    <name type="synonym">Oedipomidas oedipus</name>
    <dbReference type="NCBI Taxonomy" id="9490"/>
    <lineage>
        <taxon>Eukaryota</taxon>
        <taxon>Metazoa</taxon>
        <taxon>Chordata</taxon>
        <taxon>Craniata</taxon>
        <taxon>Vertebrata</taxon>
        <taxon>Euteleostomi</taxon>
        <taxon>Mammalia</taxon>
        <taxon>Eutheria</taxon>
        <taxon>Euarchontoglires</taxon>
        <taxon>Primates</taxon>
        <taxon>Haplorrhini</taxon>
        <taxon>Platyrrhini</taxon>
        <taxon>Cebidae</taxon>
        <taxon>Callitrichinae</taxon>
        <taxon>Saguinus</taxon>
    </lineage>
</organism>
<feature type="domain" description="IF rod" evidence="7">
    <location>
        <begin position="1"/>
        <end position="98"/>
    </location>
</feature>
<dbReference type="InterPro" id="IPR018039">
    <property type="entry name" value="IF_conserved"/>
</dbReference>
<evidence type="ECO:0000256" key="5">
    <source>
        <dbReference type="RuleBase" id="RU000685"/>
    </source>
</evidence>
<keyword evidence="1" id="KW-0597">Phosphoprotein</keyword>
<evidence type="ECO:0000313" key="9">
    <source>
        <dbReference type="Proteomes" id="UP001266305"/>
    </source>
</evidence>
<dbReference type="SUPFAM" id="SSF64593">
    <property type="entry name" value="Intermediate filament protein, coiled coil region"/>
    <property type="match status" value="1"/>
</dbReference>
<dbReference type="Gene3D" id="1.20.5.170">
    <property type="match status" value="1"/>
</dbReference>
<evidence type="ECO:0000256" key="2">
    <source>
        <dbReference type="ARBA" id="ARBA00022744"/>
    </source>
</evidence>
<feature type="coiled-coil region" evidence="6">
    <location>
        <begin position="3"/>
        <end position="37"/>
    </location>
</feature>
<gene>
    <name evidence="8" type="primary">KRT18_46</name>
    <name evidence="8" type="ORF">P7K49_013846</name>
</gene>
<dbReference type="Pfam" id="PF00038">
    <property type="entry name" value="Filament"/>
    <property type="match status" value="1"/>
</dbReference>
<evidence type="ECO:0000256" key="4">
    <source>
        <dbReference type="ARBA" id="ARBA00023054"/>
    </source>
</evidence>
<evidence type="ECO:0000256" key="6">
    <source>
        <dbReference type="SAM" id="Coils"/>
    </source>
</evidence>